<dbReference type="Proteomes" id="UP001054837">
    <property type="component" value="Unassembled WGS sequence"/>
</dbReference>
<proteinExistence type="predicted"/>
<evidence type="ECO:0000313" key="1">
    <source>
        <dbReference type="EMBL" id="GIX94975.1"/>
    </source>
</evidence>
<comment type="caution">
    <text evidence="1">The sequence shown here is derived from an EMBL/GenBank/DDBJ whole genome shotgun (WGS) entry which is preliminary data.</text>
</comment>
<organism evidence="1 2">
    <name type="scientific">Caerostris darwini</name>
    <dbReference type="NCBI Taxonomy" id="1538125"/>
    <lineage>
        <taxon>Eukaryota</taxon>
        <taxon>Metazoa</taxon>
        <taxon>Ecdysozoa</taxon>
        <taxon>Arthropoda</taxon>
        <taxon>Chelicerata</taxon>
        <taxon>Arachnida</taxon>
        <taxon>Araneae</taxon>
        <taxon>Araneomorphae</taxon>
        <taxon>Entelegynae</taxon>
        <taxon>Araneoidea</taxon>
        <taxon>Araneidae</taxon>
        <taxon>Caerostris</taxon>
    </lineage>
</organism>
<protein>
    <recommendedName>
        <fullName evidence="3">RNase H type-1 domain-containing protein</fullName>
    </recommendedName>
</protein>
<gene>
    <name evidence="1" type="primary">AVEN_31310_1</name>
    <name evidence="1" type="ORF">CDAR_374521</name>
</gene>
<sequence>MGNERADALAKEATNRPDIQLTTVPNLYFIEQLIKREILAEWQDRWSNSSKGREVFILFPKVNLTRVQGDFYINQLISGHGTLAAYQNRFFGKAADCACGHPLEDRKHLIFDCPQWDNIRQKFFPPNNKKSSIDLLIFNNKSRNGLREIMKHKLQTLLSSLENEEIQA</sequence>
<dbReference type="AlphaFoldDB" id="A0AAV4PCR4"/>
<name>A0AAV4PCR4_9ARAC</name>
<dbReference type="EMBL" id="BPLQ01002686">
    <property type="protein sequence ID" value="GIX94975.1"/>
    <property type="molecule type" value="Genomic_DNA"/>
</dbReference>
<keyword evidence="2" id="KW-1185">Reference proteome</keyword>
<reference evidence="1 2" key="1">
    <citation type="submission" date="2021-06" db="EMBL/GenBank/DDBJ databases">
        <title>Caerostris darwini draft genome.</title>
        <authorList>
            <person name="Kono N."/>
            <person name="Arakawa K."/>
        </authorList>
    </citation>
    <scope>NUCLEOTIDE SEQUENCE [LARGE SCALE GENOMIC DNA]</scope>
</reference>
<evidence type="ECO:0000313" key="2">
    <source>
        <dbReference type="Proteomes" id="UP001054837"/>
    </source>
</evidence>
<accession>A0AAV4PCR4</accession>
<evidence type="ECO:0008006" key="3">
    <source>
        <dbReference type="Google" id="ProtNLM"/>
    </source>
</evidence>